<comment type="caution">
    <text evidence="2">The sequence shown here is derived from an EMBL/GenBank/DDBJ whole genome shotgun (WGS) entry which is preliminary data.</text>
</comment>
<dbReference type="AlphaFoldDB" id="A0AAP4JKT1"/>
<name>A0AAP4JKT1_LACPA</name>
<protein>
    <submittedName>
        <fullName evidence="2">Uncharacterized protein</fullName>
    </submittedName>
</protein>
<keyword evidence="1" id="KW-0175">Coiled coil</keyword>
<evidence type="ECO:0000256" key="1">
    <source>
        <dbReference type="SAM" id="Coils"/>
    </source>
</evidence>
<dbReference type="Gene3D" id="6.10.140.2190">
    <property type="match status" value="1"/>
</dbReference>
<proteinExistence type="predicted"/>
<reference evidence="2" key="1">
    <citation type="submission" date="2023-06" db="EMBL/GenBank/DDBJ databases">
        <title>Draft Genome Sequences of lactic acid bacteria strains isolated from fermented milk products.</title>
        <authorList>
            <person name="Elcheninov A.G."/>
            <person name="Klyukina A."/>
            <person name="Zayulina K.S."/>
            <person name="Gavirova L.A."/>
            <person name="Shcherbakova P.A."/>
            <person name="Shestakov A.I."/>
            <person name="Kublanov I.V."/>
            <person name="Kochetkova T.V."/>
        </authorList>
    </citation>
    <scope>NUCLEOTIDE SEQUENCE</scope>
    <source>
        <strain evidence="2">TOM.1374</strain>
    </source>
</reference>
<organism evidence="2 3">
    <name type="scientific">Lacticaseibacillus paracasei</name>
    <name type="common">Lactobacillus paracasei</name>
    <dbReference type="NCBI Taxonomy" id="1597"/>
    <lineage>
        <taxon>Bacteria</taxon>
        <taxon>Bacillati</taxon>
        <taxon>Bacillota</taxon>
        <taxon>Bacilli</taxon>
        <taxon>Lactobacillales</taxon>
        <taxon>Lactobacillaceae</taxon>
        <taxon>Lacticaseibacillus</taxon>
    </lineage>
</organism>
<dbReference type="Proteomes" id="UP001231451">
    <property type="component" value="Unassembled WGS sequence"/>
</dbReference>
<gene>
    <name evidence="2" type="ORF">QUF16_12755</name>
</gene>
<sequence length="200" mass="22327">MALINIEKGMQNSVEALQKNFTMLQTEIDELKDNVVDLKSAQTIEGVKTFDTIPQYKDSGRFLPTVDTGWLQDGLKFGSNIDSVQELRYRVLSVGTFQALSFAIHFKIKQALLSGKWGSDDTAIFYLPNQLKVPGYIPQRFLATKVDVFQPSLVLRTMNTTDNGLLFFEGFIDASTEATQYSDGSEFFASGTIQLSDRGL</sequence>
<evidence type="ECO:0000313" key="2">
    <source>
        <dbReference type="EMBL" id="MDM7455221.1"/>
    </source>
</evidence>
<dbReference type="EMBL" id="JAUCBG010000023">
    <property type="protein sequence ID" value="MDM7455221.1"/>
    <property type="molecule type" value="Genomic_DNA"/>
</dbReference>
<accession>A0AAP4JKT1</accession>
<evidence type="ECO:0000313" key="3">
    <source>
        <dbReference type="Proteomes" id="UP001231451"/>
    </source>
</evidence>
<feature type="coiled-coil region" evidence="1">
    <location>
        <begin position="14"/>
        <end position="41"/>
    </location>
</feature>
<dbReference type="RefSeq" id="WP_289420800.1">
    <property type="nucleotide sequence ID" value="NZ_JAUCBE010000021.1"/>
</dbReference>